<reference evidence="1 2" key="1">
    <citation type="journal article" date="2016" name="Int. J. Syst. Evol. Microbiol.">
        <title>Panacibacter ginsenosidivorans gen. nov., sp. nov., with ginsenoside converting activity isolated from soil of a ginseng field.</title>
        <authorList>
            <person name="Siddiqi M.Z."/>
            <person name="Muhammad Shafi S."/>
            <person name="Choi K.D."/>
            <person name="Im W.T."/>
        </authorList>
    </citation>
    <scope>NUCLEOTIDE SEQUENCE [LARGE SCALE GENOMIC DNA]</scope>
    <source>
        <strain evidence="1 2">Gsoil1550</strain>
    </source>
</reference>
<dbReference type="EMBL" id="CP042435">
    <property type="protein sequence ID" value="QEC69350.1"/>
    <property type="molecule type" value="Genomic_DNA"/>
</dbReference>
<sequence>MFNPFERFELRFIDAFKKRNKRYLVSQTYKRGYDHFENNDKDHILLSHYDDKNKAIVHKRALGGDRFAAIIDLENPAHVEKLKSMLMPDSKYVVFSILVSDTEALNRRIRLKFESNIRRYIQNKTNWRIGGEQELKTQYEITFGELYIIMKYGNKQPIRIKFEEIENS</sequence>
<protein>
    <submittedName>
        <fullName evidence="1">Uncharacterized protein</fullName>
    </submittedName>
</protein>
<dbReference type="OrthoDB" id="678195at2"/>
<gene>
    <name evidence="1" type="ORF">FRZ67_19310</name>
</gene>
<keyword evidence="2" id="KW-1185">Reference proteome</keyword>
<organism evidence="1 2">
    <name type="scientific">Panacibacter ginsenosidivorans</name>
    <dbReference type="NCBI Taxonomy" id="1813871"/>
    <lineage>
        <taxon>Bacteria</taxon>
        <taxon>Pseudomonadati</taxon>
        <taxon>Bacteroidota</taxon>
        <taxon>Chitinophagia</taxon>
        <taxon>Chitinophagales</taxon>
        <taxon>Chitinophagaceae</taxon>
        <taxon>Panacibacter</taxon>
    </lineage>
</organism>
<accession>A0A5B8VCZ5</accession>
<dbReference type="RefSeq" id="WP_147192227.1">
    <property type="nucleotide sequence ID" value="NZ_CP042435.1"/>
</dbReference>
<dbReference type="Proteomes" id="UP000321533">
    <property type="component" value="Chromosome"/>
</dbReference>
<evidence type="ECO:0000313" key="1">
    <source>
        <dbReference type="EMBL" id="QEC69350.1"/>
    </source>
</evidence>
<proteinExistence type="predicted"/>
<evidence type="ECO:0000313" key="2">
    <source>
        <dbReference type="Proteomes" id="UP000321533"/>
    </source>
</evidence>
<name>A0A5B8VCZ5_9BACT</name>
<dbReference type="AlphaFoldDB" id="A0A5B8VCZ5"/>
<dbReference type="KEGG" id="pgin:FRZ67_19310"/>